<keyword evidence="2" id="KW-0479">Metal-binding</keyword>
<evidence type="ECO:0000256" key="3">
    <source>
        <dbReference type="ARBA" id="ARBA00022982"/>
    </source>
</evidence>
<evidence type="ECO:0000256" key="2">
    <source>
        <dbReference type="ARBA" id="ARBA00022723"/>
    </source>
</evidence>
<protein>
    <recommendedName>
        <fullName evidence="5">Desulfoferrodoxin N-terminal domain-containing protein</fullName>
    </recommendedName>
</protein>
<name>A0A382M4B3_9ZZZZ</name>
<keyword evidence="1" id="KW-0813">Transport</keyword>
<reference evidence="6" key="1">
    <citation type="submission" date="2018-05" db="EMBL/GenBank/DDBJ databases">
        <authorList>
            <person name="Lanie J.A."/>
            <person name="Ng W.-L."/>
            <person name="Kazmierczak K.M."/>
            <person name="Andrzejewski T.M."/>
            <person name="Davidsen T.M."/>
            <person name="Wayne K.J."/>
            <person name="Tettelin H."/>
            <person name="Glass J.I."/>
            <person name="Rusch D."/>
            <person name="Podicherti R."/>
            <person name="Tsui H.-C.T."/>
            <person name="Winkler M.E."/>
        </authorList>
    </citation>
    <scope>NUCLEOTIDE SEQUENCE</scope>
</reference>
<dbReference type="InterPro" id="IPR038094">
    <property type="entry name" value="Desulfoferrodoxin_N_sf"/>
</dbReference>
<dbReference type="AlphaFoldDB" id="A0A382M4B3"/>
<dbReference type="GO" id="GO:0005506">
    <property type="term" value="F:iron ion binding"/>
    <property type="evidence" value="ECO:0007669"/>
    <property type="project" value="InterPro"/>
</dbReference>
<organism evidence="6">
    <name type="scientific">marine metagenome</name>
    <dbReference type="NCBI Taxonomy" id="408172"/>
    <lineage>
        <taxon>unclassified sequences</taxon>
        <taxon>metagenomes</taxon>
        <taxon>ecological metagenomes</taxon>
    </lineage>
</organism>
<proteinExistence type="predicted"/>
<dbReference type="Gene3D" id="2.20.28.100">
    <property type="entry name" value="Desulphoferrodoxin, N-terminal domain"/>
    <property type="match status" value="1"/>
</dbReference>
<accession>A0A382M4B3</accession>
<dbReference type="EMBL" id="UINC01091060">
    <property type="protein sequence ID" value="SVC43530.1"/>
    <property type="molecule type" value="Genomic_DNA"/>
</dbReference>
<evidence type="ECO:0000256" key="4">
    <source>
        <dbReference type="ARBA" id="ARBA00023004"/>
    </source>
</evidence>
<keyword evidence="3" id="KW-0249">Electron transport</keyword>
<feature type="domain" description="Desulfoferrodoxin N-terminal" evidence="5">
    <location>
        <begin position="7"/>
        <end position="37"/>
    </location>
</feature>
<dbReference type="InterPro" id="IPR004462">
    <property type="entry name" value="Desulfoferrodoxin_N"/>
</dbReference>
<dbReference type="Pfam" id="PF06397">
    <property type="entry name" value="Desulfoferrod_N"/>
    <property type="match status" value="1"/>
</dbReference>
<sequence>MANQLGKRYTCQSCGTVTLCTKAGEGAVACCDADMGLQDPKKLPSSD</sequence>
<evidence type="ECO:0000313" key="6">
    <source>
        <dbReference type="EMBL" id="SVC43530.1"/>
    </source>
</evidence>
<keyword evidence="4" id="KW-0408">Iron</keyword>
<dbReference type="SUPFAM" id="SSF57802">
    <property type="entry name" value="Rubredoxin-like"/>
    <property type="match status" value="1"/>
</dbReference>
<evidence type="ECO:0000256" key="1">
    <source>
        <dbReference type="ARBA" id="ARBA00022448"/>
    </source>
</evidence>
<evidence type="ECO:0000259" key="5">
    <source>
        <dbReference type="Pfam" id="PF06397"/>
    </source>
</evidence>
<gene>
    <name evidence="6" type="ORF">METZ01_LOCUS296384</name>
</gene>